<gene>
    <name evidence="3" type="ORF">FHS81_001811</name>
</gene>
<accession>A0A7W5Z3Z8</accession>
<reference evidence="3 4" key="1">
    <citation type="submission" date="2020-08" db="EMBL/GenBank/DDBJ databases">
        <title>Genomic Encyclopedia of Type Strains, Phase IV (KMG-IV): sequencing the most valuable type-strain genomes for metagenomic binning, comparative biology and taxonomic classification.</title>
        <authorList>
            <person name="Goeker M."/>
        </authorList>
    </citation>
    <scope>NUCLEOTIDE SEQUENCE [LARGE SCALE GENOMIC DNA]</scope>
    <source>
        <strain evidence="3 4">DSM 28760</strain>
    </source>
</reference>
<protein>
    <recommendedName>
        <fullName evidence="5">PepSY domain-containing protein</fullName>
    </recommendedName>
</protein>
<evidence type="ECO:0000313" key="4">
    <source>
        <dbReference type="Proteomes" id="UP000537592"/>
    </source>
</evidence>
<evidence type="ECO:0000256" key="1">
    <source>
        <dbReference type="SAM" id="MobiDB-lite"/>
    </source>
</evidence>
<dbReference type="RefSeq" id="WP_183752162.1">
    <property type="nucleotide sequence ID" value="NZ_JACICC010000004.1"/>
</dbReference>
<dbReference type="EMBL" id="JACICC010000004">
    <property type="protein sequence ID" value="MBB3809723.1"/>
    <property type="molecule type" value="Genomic_DNA"/>
</dbReference>
<comment type="caution">
    <text evidence="3">The sequence shown here is derived from an EMBL/GenBank/DDBJ whole genome shotgun (WGS) entry which is preliminary data.</text>
</comment>
<proteinExistence type="predicted"/>
<dbReference type="AlphaFoldDB" id="A0A7W5Z3Z8"/>
<evidence type="ECO:0000313" key="3">
    <source>
        <dbReference type="EMBL" id="MBB3809723.1"/>
    </source>
</evidence>
<evidence type="ECO:0000256" key="2">
    <source>
        <dbReference type="SAM" id="SignalP"/>
    </source>
</evidence>
<dbReference type="Proteomes" id="UP000537592">
    <property type="component" value="Unassembled WGS sequence"/>
</dbReference>
<feature type="signal peptide" evidence="2">
    <location>
        <begin position="1"/>
        <end position="20"/>
    </location>
</feature>
<evidence type="ECO:0008006" key="5">
    <source>
        <dbReference type="Google" id="ProtNLM"/>
    </source>
</evidence>
<organism evidence="3 4">
    <name type="scientific">Pseudochelatococcus contaminans</name>
    <dbReference type="NCBI Taxonomy" id="1538103"/>
    <lineage>
        <taxon>Bacteria</taxon>
        <taxon>Pseudomonadati</taxon>
        <taxon>Pseudomonadota</taxon>
        <taxon>Alphaproteobacteria</taxon>
        <taxon>Hyphomicrobiales</taxon>
        <taxon>Chelatococcaceae</taxon>
        <taxon>Pseudochelatococcus</taxon>
    </lineage>
</organism>
<feature type="chain" id="PRO_5031122136" description="PepSY domain-containing protein" evidence="2">
    <location>
        <begin position="21"/>
        <end position="108"/>
    </location>
</feature>
<keyword evidence="2" id="KW-0732">Signal</keyword>
<name>A0A7W5Z3Z8_9HYPH</name>
<keyword evidence="4" id="KW-1185">Reference proteome</keyword>
<sequence>MKKIFLTVAAISLGSVAAFAQQPTPAPSPSTETGTAPLLAPATPDRKALVAGENSFTETQARDRIADAGYADVSALALDSNGIWRGTATKGGQVVNVGLDYQGNVVEQ</sequence>
<feature type="region of interest" description="Disordered" evidence="1">
    <location>
        <begin position="21"/>
        <end position="40"/>
    </location>
</feature>